<reference evidence="1" key="1">
    <citation type="submission" date="2023-07" db="EMBL/GenBank/DDBJ databases">
        <title>Sorghum-associated microbial communities from plants grown in Nebraska, USA.</title>
        <authorList>
            <person name="Schachtman D."/>
        </authorList>
    </citation>
    <scope>NUCLEOTIDE SEQUENCE</scope>
    <source>
        <strain evidence="1">BE80</strain>
    </source>
</reference>
<dbReference type="Proteomes" id="UP001254832">
    <property type="component" value="Unassembled WGS sequence"/>
</dbReference>
<comment type="caution">
    <text evidence="1">The sequence shown here is derived from an EMBL/GenBank/DDBJ whole genome shotgun (WGS) entry which is preliminary data.</text>
</comment>
<evidence type="ECO:0000313" key="1">
    <source>
        <dbReference type="EMBL" id="MDR6725974.1"/>
    </source>
</evidence>
<sequence length="180" mass="20452">MDMFQYLDELQVDLSGKHLEDIEEKYFRICSKLAGVDRALAIKQVNLNEYVHDLKSGLHQSITLAQQQSAKAIYFEYDLDNNWDSAFYICEQYSSLEDHDDDWASDWLEDLEGPSLEAFADIYALEGFDGNETALGSTIYLIARTVVSYAKAYQSLPGASSLAVCIAFHDQDPILRMKKL</sequence>
<dbReference type="AlphaFoldDB" id="A0AAP5LSV5"/>
<dbReference type="EMBL" id="JAVDTR010000014">
    <property type="protein sequence ID" value="MDR6725974.1"/>
    <property type="molecule type" value="Genomic_DNA"/>
</dbReference>
<evidence type="ECO:0000313" key="2">
    <source>
        <dbReference type="Proteomes" id="UP001254832"/>
    </source>
</evidence>
<protein>
    <submittedName>
        <fullName evidence="1">Uncharacterized protein</fullName>
    </submittedName>
</protein>
<proteinExistence type="predicted"/>
<organism evidence="1 2">
    <name type="scientific">Paenibacillus amylolyticus</name>
    <dbReference type="NCBI Taxonomy" id="1451"/>
    <lineage>
        <taxon>Bacteria</taxon>
        <taxon>Bacillati</taxon>
        <taxon>Bacillota</taxon>
        <taxon>Bacilli</taxon>
        <taxon>Bacillales</taxon>
        <taxon>Paenibacillaceae</taxon>
        <taxon>Paenibacillus</taxon>
    </lineage>
</organism>
<accession>A0AAP5LSV5</accession>
<gene>
    <name evidence="1" type="ORF">J2W91_004479</name>
</gene>
<dbReference type="RefSeq" id="WP_310143660.1">
    <property type="nucleotide sequence ID" value="NZ_JAVDTR010000014.1"/>
</dbReference>
<name>A0AAP5LSV5_PAEAM</name>